<dbReference type="GO" id="GO:0060261">
    <property type="term" value="P:positive regulation of transcription initiation by RNA polymerase II"/>
    <property type="evidence" value="ECO:0007669"/>
    <property type="project" value="TreeGrafter"/>
</dbReference>
<dbReference type="PANTHER" id="PTHR12898">
    <property type="entry name" value="MEDIATOR OF RNA POLYMERASE II TRANSCRIPTION SUBUNIT 24"/>
    <property type="match status" value="1"/>
</dbReference>
<evidence type="ECO:0000256" key="3">
    <source>
        <dbReference type="ARBA" id="ARBA00019693"/>
    </source>
</evidence>
<evidence type="ECO:0000256" key="8">
    <source>
        <dbReference type="ARBA" id="ARBA00031960"/>
    </source>
</evidence>
<evidence type="ECO:0000256" key="4">
    <source>
        <dbReference type="ARBA" id="ARBA00023015"/>
    </source>
</evidence>
<comment type="similarity">
    <text evidence="2">Belongs to the Mediator complex subunit 24 family.</text>
</comment>
<dbReference type="Pfam" id="PF11277">
    <property type="entry name" value="Med24_N"/>
    <property type="match status" value="1"/>
</dbReference>
<dbReference type="CTD" id="9862"/>
<evidence type="ECO:0000313" key="10">
    <source>
        <dbReference type="RefSeq" id="XP_003746725.1"/>
    </source>
</evidence>
<reference evidence="10" key="1">
    <citation type="submission" date="2025-08" db="UniProtKB">
        <authorList>
            <consortium name="RefSeq"/>
        </authorList>
    </citation>
    <scope>IDENTIFICATION</scope>
</reference>
<evidence type="ECO:0000256" key="1">
    <source>
        <dbReference type="ARBA" id="ARBA00004123"/>
    </source>
</evidence>
<proteinExistence type="inferred from homology"/>
<keyword evidence="5" id="KW-0010">Activator</keyword>
<accession>A0AAJ6QX81</accession>
<evidence type="ECO:0000256" key="5">
    <source>
        <dbReference type="ARBA" id="ARBA00023159"/>
    </source>
</evidence>
<dbReference type="PANTHER" id="PTHR12898:SF1">
    <property type="entry name" value="MEDIATOR OF RNA POLYMERASE II TRANSCRIPTION SUBUNIT 24"/>
    <property type="match status" value="1"/>
</dbReference>
<protein>
    <recommendedName>
        <fullName evidence="3">Mediator of RNA polymerase II transcription subunit 24</fullName>
    </recommendedName>
    <alternativeName>
        <fullName evidence="8">Mediator complex subunit 24</fullName>
    </alternativeName>
</protein>
<name>A0AAJ6QX81_9ACAR</name>
<keyword evidence="4" id="KW-0805">Transcription regulation</keyword>
<dbReference type="GO" id="GO:0016592">
    <property type="term" value="C:mediator complex"/>
    <property type="evidence" value="ECO:0007669"/>
    <property type="project" value="InterPro"/>
</dbReference>
<keyword evidence="7" id="KW-0539">Nucleus</keyword>
<comment type="subcellular location">
    <subcellularLocation>
        <location evidence="1">Nucleus</location>
    </subcellularLocation>
</comment>
<evidence type="ECO:0000313" key="9">
    <source>
        <dbReference type="Proteomes" id="UP000694867"/>
    </source>
</evidence>
<sequence length="955" mass="108004">MDTSKTSSIKCLLMQAWRERWCDVRWGINIKNVLPRGVSGDVYDLADCILEQAMVGPIPNQLLMSYLTHCLSSQIISYGATFSSVARFDNYGNTRCLQCLLDLVGEMQQRVVCHGNEEECIALCKSTVSLALWLYNCMIYGAESQEAAHVLILSKSVSSLAFMSRSTFLKALLFIGRREDDETYQQLLKKHSEAKQKLQNVQGQVRETVLEALALVKRLDDMNKIKAEKMTRKPGIVIGLVTCVTVEAILNPGSSIQSVADVLQLTKSLLNIPNDVFYSEILRSCLMGMAEVIPTNNDLRWTAFTYLKLPLVLERLNRNDKGLYRGLETLLTYKSLLDTADSRCSHDCVALIVSEFAKMKLLTEDEAQELRSKRVPNAPKEGTAHSSLIIRAEPTMKSILSTLDTDYTRNPDAPLAVLKQMITGMSFELILSAAASTGKLGMFVRKLAKFNDQHNAIVAEREGTRAMLFDITFLMLCHIAQVYGVDTVVSNDTRDSFFAQWVPDCLVDPNRYTCPEKMLSRANREKVDLLLQQLMRCGDPNEVLDFSATHQRWSDLAYDLPAAIKEILIGWEQGNVTTNTVKAILEQIKSKMCFLPVVISTWLSCHINILHHEERLKPINIMNQFQQAAKISDEAEAQDNYKDRQSLTASIVKKMMFHFHPSGQNKISALTDKTPLWTAVQEVFDSVHSGNWIDIATINSLKGILDIAGPVWFCDALIRQALKYQHQDDLNRAVELAYGIFQIDIQHCALALLTNVLPNYLLWESKQHFLTEPKLSALAKLVTLTTMTALNLRKEKAEAQETRRKHPYWDMELHEALMNHSKSKNKNRRMNTDLESLEDTPHCLQFHNNEDSLEPLVRAIAELFRLLYSIATEPQISQRSFFPLEIFKQFVTCDDPSSSEVLQFLPLGFISQLVRSMPNSITPNLVLALSSFATSRTRKVVARAICQLQITQDMI</sequence>
<gene>
    <name evidence="10" type="primary">LOC100907900</name>
</gene>
<dbReference type="Proteomes" id="UP000694867">
    <property type="component" value="Unplaced"/>
</dbReference>
<organism evidence="9 10">
    <name type="scientific">Galendromus occidentalis</name>
    <name type="common">western predatory mite</name>
    <dbReference type="NCBI Taxonomy" id="34638"/>
    <lineage>
        <taxon>Eukaryota</taxon>
        <taxon>Metazoa</taxon>
        <taxon>Ecdysozoa</taxon>
        <taxon>Arthropoda</taxon>
        <taxon>Chelicerata</taxon>
        <taxon>Arachnida</taxon>
        <taxon>Acari</taxon>
        <taxon>Parasitiformes</taxon>
        <taxon>Mesostigmata</taxon>
        <taxon>Gamasina</taxon>
        <taxon>Phytoseioidea</taxon>
        <taxon>Phytoseiidae</taxon>
        <taxon>Typhlodrominae</taxon>
        <taxon>Galendromus</taxon>
    </lineage>
</organism>
<dbReference type="GO" id="GO:0003712">
    <property type="term" value="F:transcription coregulator activity"/>
    <property type="evidence" value="ECO:0007669"/>
    <property type="project" value="TreeGrafter"/>
</dbReference>
<evidence type="ECO:0000256" key="6">
    <source>
        <dbReference type="ARBA" id="ARBA00023163"/>
    </source>
</evidence>
<keyword evidence="9" id="KW-1185">Reference proteome</keyword>
<dbReference type="KEGG" id="goe:100907900"/>
<keyword evidence="6" id="KW-0804">Transcription</keyword>
<evidence type="ECO:0000256" key="7">
    <source>
        <dbReference type="ARBA" id="ARBA00023242"/>
    </source>
</evidence>
<dbReference type="InterPro" id="IPR021429">
    <property type="entry name" value="Mediator_Med24"/>
</dbReference>
<dbReference type="GeneID" id="100907900"/>
<evidence type="ECO:0000256" key="2">
    <source>
        <dbReference type="ARBA" id="ARBA00007864"/>
    </source>
</evidence>
<dbReference type="AlphaFoldDB" id="A0AAJ6QX81"/>
<dbReference type="RefSeq" id="XP_003746725.1">
    <property type="nucleotide sequence ID" value="XM_003746677.1"/>
</dbReference>